<feature type="compositionally biased region" description="Pro residues" evidence="1">
    <location>
        <begin position="531"/>
        <end position="542"/>
    </location>
</feature>
<name>A0A9W4UKS0_9PLEO</name>
<evidence type="ECO:0000313" key="2">
    <source>
        <dbReference type="EMBL" id="CAI6337996.1"/>
    </source>
</evidence>
<sequence length="617" mass="70791">MAANSHKSQSHRPYLGVKITIKLVTFKFFYQSQNLSLSSTQNMSRPANDSFAKIARKLGNEWYSESTPTDPYTLPTEMTNFLDGVSRETIGRIKKVVVLEPGFVGSSKGRLRIQMAYDVVRYIFVTNRLHEKPWHKPNTPIMVFLHNDWYDYNSEDETAIAEQLFHCENPKLVSPVLPESRVPQDQFAQVTATADNEKAKRDPNDESMEQLSKYNLDDATLLIHWSPQLLSAVDQWGRNNLKYRPPVLICPKMYKETAPEDAAYTTGREFSVKKGIFVHVEKPPESFKLPMLDEWYCHGLDRSSPYKIPRCTEEFLDDMGEIAKEIESVTAICLEDACLIEAQLQCLMLYDVVRYLYLKKKERNPINVHIQWWEGEDYDWSKTSLKAMFEAEDPSKPNSVLPPKRIPQDQFAKLRLSTHNEEYKTDKKTLLMYFEWQGHQSRFWEKVKDPATRPPVVICYDLYAPNRIERYREIVQDYHQGAKYSGFTNKKLPAYHMHREKSQTTSSEDLSGDTEYPGSADTDELIQSKRVPPPKNQAPPPSTNSRGRSRPASLSPPADERNKSEIEKSAASKARQNDPDFSDPDGLIQTKSFPPPKTPSPPSNPKKPSSARKPPAS</sequence>
<evidence type="ECO:0000256" key="1">
    <source>
        <dbReference type="SAM" id="MobiDB-lite"/>
    </source>
</evidence>
<organism evidence="2 3">
    <name type="scientific">Periconia digitata</name>
    <dbReference type="NCBI Taxonomy" id="1303443"/>
    <lineage>
        <taxon>Eukaryota</taxon>
        <taxon>Fungi</taxon>
        <taxon>Dikarya</taxon>
        <taxon>Ascomycota</taxon>
        <taxon>Pezizomycotina</taxon>
        <taxon>Dothideomycetes</taxon>
        <taxon>Pleosporomycetidae</taxon>
        <taxon>Pleosporales</taxon>
        <taxon>Massarineae</taxon>
        <taxon>Periconiaceae</taxon>
        <taxon>Periconia</taxon>
    </lineage>
</organism>
<dbReference type="AlphaFoldDB" id="A0A9W4UKS0"/>
<comment type="caution">
    <text evidence="2">The sequence shown here is derived from an EMBL/GenBank/DDBJ whole genome shotgun (WGS) entry which is preliminary data.</text>
</comment>
<proteinExistence type="predicted"/>
<feature type="compositionally biased region" description="Basic and acidic residues" evidence="1">
    <location>
        <begin position="558"/>
        <end position="578"/>
    </location>
</feature>
<accession>A0A9W4UKS0</accession>
<gene>
    <name evidence="2" type="ORF">PDIGIT_LOCUS11116</name>
</gene>
<protein>
    <submittedName>
        <fullName evidence="2">Uncharacterized protein</fullName>
    </submittedName>
</protein>
<evidence type="ECO:0000313" key="3">
    <source>
        <dbReference type="Proteomes" id="UP001152607"/>
    </source>
</evidence>
<dbReference type="Proteomes" id="UP001152607">
    <property type="component" value="Unassembled WGS sequence"/>
</dbReference>
<feature type="compositionally biased region" description="Low complexity" evidence="1">
    <location>
        <begin position="606"/>
        <end position="617"/>
    </location>
</feature>
<feature type="region of interest" description="Disordered" evidence="1">
    <location>
        <begin position="498"/>
        <end position="617"/>
    </location>
</feature>
<reference evidence="2" key="1">
    <citation type="submission" date="2023-01" db="EMBL/GenBank/DDBJ databases">
        <authorList>
            <person name="Van Ghelder C."/>
            <person name="Rancurel C."/>
        </authorList>
    </citation>
    <scope>NUCLEOTIDE SEQUENCE</scope>
    <source>
        <strain evidence="2">CNCM I-4278</strain>
    </source>
</reference>
<keyword evidence="3" id="KW-1185">Reference proteome</keyword>
<feature type="compositionally biased region" description="Pro residues" evidence="1">
    <location>
        <begin position="593"/>
        <end position="605"/>
    </location>
</feature>
<dbReference type="EMBL" id="CAOQHR010000008">
    <property type="protein sequence ID" value="CAI6337996.1"/>
    <property type="molecule type" value="Genomic_DNA"/>
</dbReference>